<accession>A0A1L0BD90</accession>
<reference evidence="1 2" key="1">
    <citation type="submission" date="2016-11" db="EMBL/GenBank/DDBJ databases">
        <authorList>
            <person name="Jaros S."/>
            <person name="Januszkiewicz K."/>
            <person name="Wedrychowicz H."/>
        </authorList>
    </citation>
    <scope>NUCLEOTIDE SEQUENCE [LARGE SCALE GENOMIC DNA]</scope>
    <source>
        <strain evidence="1">NVI 5450</strain>
    </source>
</reference>
<dbReference type="Proteomes" id="UP000183794">
    <property type="component" value="Unassembled WGS sequence"/>
</dbReference>
<gene>
    <name evidence="1" type="ORF">NVI5450_2320</name>
</gene>
<organism evidence="1 2">
    <name type="scientific">Moritella viscosa</name>
    <dbReference type="NCBI Taxonomy" id="80854"/>
    <lineage>
        <taxon>Bacteria</taxon>
        <taxon>Pseudomonadati</taxon>
        <taxon>Pseudomonadota</taxon>
        <taxon>Gammaproteobacteria</taxon>
        <taxon>Alteromonadales</taxon>
        <taxon>Moritellaceae</taxon>
        <taxon>Moritella</taxon>
    </lineage>
</organism>
<evidence type="ECO:0000313" key="2">
    <source>
        <dbReference type="Proteomes" id="UP000183794"/>
    </source>
</evidence>
<proteinExistence type="predicted"/>
<protein>
    <submittedName>
        <fullName evidence="1">Uncharacterized protein</fullName>
    </submittedName>
</protein>
<name>A0A1L0BD90_9GAMM</name>
<sequence length="37" mass="4103">MVPQSSAPFESCLIDGYLLFTSANMTKIPQVHRLIHG</sequence>
<dbReference type="AlphaFoldDB" id="A0A1L0BD90"/>
<dbReference type="EMBL" id="FPLD01000061">
    <property type="protein sequence ID" value="SGZ00484.1"/>
    <property type="molecule type" value="Genomic_DNA"/>
</dbReference>
<evidence type="ECO:0000313" key="1">
    <source>
        <dbReference type="EMBL" id="SGZ00484.1"/>
    </source>
</evidence>